<dbReference type="EMBL" id="KE162124">
    <property type="protein sequence ID" value="EPQ07150.1"/>
    <property type="molecule type" value="Genomic_DNA"/>
</dbReference>
<organism evidence="1 2">
    <name type="scientific">Myotis brandtii</name>
    <name type="common">Brandt's bat</name>
    <dbReference type="NCBI Taxonomy" id="109478"/>
    <lineage>
        <taxon>Eukaryota</taxon>
        <taxon>Metazoa</taxon>
        <taxon>Chordata</taxon>
        <taxon>Craniata</taxon>
        <taxon>Vertebrata</taxon>
        <taxon>Euteleostomi</taxon>
        <taxon>Mammalia</taxon>
        <taxon>Eutheria</taxon>
        <taxon>Laurasiatheria</taxon>
        <taxon>Chiroptera</taxon>
        <taxon>Yangochiroptera</taxon>
        <taxon>Vespertilionidae</taxon>
        <taxon>Myotis</taxon>
    </lineage>
</organism>
<keyword evidence="1" id="KW-0418">Kinase</keyword>
<keyword evidence="2" id="KW-1185">Reference proteome</keyword>
<reference evidence="1 2" key="1">
    <citation type="journal article" date="2013" name="Nat. Commun.">
        <title>Genome analysis reveals insights into physiology and longevity of the Brandt's bat Myotis brandtii.</title>
        <authorList>
            <person name="Seim I."/>
            <person name="Fang X."/>
            <person name="Xiong Z."/>
            <person name="Lobanov A.V."/>
            <person name="Huang Z."/>
            <person name="Ma S."/>
            <person name="Feng Y."/>
            <person name="Turanov A.A."/>
            <person name="Zhu Y."/>
            <person name="Lenz T.L."/>
            <person name="Gerashchenko M.V."/>
            <person name="Fan D."/>
            <person name="Hee Yim S."/>
            <person name="Yao X."/>
            <person name="Jordan D."/>
            <person name="Xiong Y."/>
            <person name="Ma Y."/>
            <person name="Lyapunov A.N."/>
            <person name="Chen G."/>
            <person name="Kulakova O.I."/>
            <person name="Sun Y."/>
            <person name="Lee S.G."/>
            <person name="Bronson R.T."/>
            <person name="Moskalev A.A."/>
            <person name="Sunyaev S.R."/>
            <person name="Zhang G."/>
            <person name="Krogh A."/>
            <person name="Wang J."/>
            <person name="Gladyshev V.N."/>
        </authorList>
    </citation>
    <scope>NUCLEOTIDE SEQUENCE [LARGE SCALE GENOMIC DNA]</scope>
</reference>
<dbReference type="AlphaFoldDB" id="S7MUP1"/>
<proteinExistence type="predicted"/>
<keyword evidence="1" id="KW-0808">Transferase</keyword>
<accession>S7MUP1</accession>
<protein>
    <submittedName>
        <fullName evidence="1">Connector enhancer of kinase suppressor of ras 2</fullName>
    </submittedName>
</protein>
<name>S7MUP1_MYOBR</name>
<dbReference type="GO" id="GO:0016301">
    <property type="term" value="F:kinase activity"/>
    <property type="evidence" value="ECO:0007669"/>
    <property type="project" value="UniProtKB-KW"/>
</dbReference>
<dbReference type="Proteomes" id="UP000052978">
    <property type="component" value="Unassembled WGS sequence"/>
</dbReference>
<evidence type="ECO:0000313" key="1">
    <source>
        <dbReference type="EMBL" id="EPQ07150.1"/>
    </source>
</evidence>
<gene>
    <name evidence="1" type="ORF">D623_10015908</name>
</gene>
<sequence length="480" mass="53682">MPAVVAAAHFPEESDLPASETPIVSVSQKFLHRHSQDVPDEFIYFRPIRAEAQEEAKRQKQQKSTVVSHQHTREGIYQRDLGIISQMVMVTTPTPLTKELESTALIGPKPSGLLHLEKMPVKVPGVPESQLLEVTGIAIPEERRKGTAIFIAGVSGNEELDDIEIPALKITGLIHLLALINKYFPSSEHSRPRTPINLWLDSPENAKALGNDDFEVARSMYPFRERPIIRRSWEELLEAPLNNEGLHILQTIPAEQREIGYLQLPPKEENQATTSLRSHHLHVLQGPFPLLPQHTKLQRQHSHISPRYSDVRSQKLIAPMLKVNPEEKHFLPSDHTLFTRENTKKKENIKETWQNAILSASGGHSINPSIAKSTSMRGKLGIPGDNGRHLRDNIRVSIDNVIIPMANVGVSMDNAAVPLNNFGVPRGNLEVPRGRGGVPRCHATRIPMFKVETPRNNVGTSRRVVSSPLIELSKIGEHRL</sequence>
<evidence type="ECO:0000313" key="2">
    <source>
        <dbReference type="Proteomes" id="UP000052978"/>
    </source>
</evidence>